<proteinExistence type="predicted"/>
<evidence type="ECO:0000256" key="1">
    <source>
        <dbReference type="SAM" id="Phobius"/>
    </source>
</evidence>
<reference evidence="2" key="1">
    <citation type="submission" date="2009-09" db="EMBL/GenBank/DDBJ databases">
        <authorList>
            <person name="Beloqi A."/>
            <person name="Nechitaylo T.Y."/>
            <person name="Lopez-Cortes N."/>
            <person name="Vietes M."/>
            <person name="Polaina J."/>
            <person name="Strittmatter A."/>
            <person name="Reva O."/>
            <person name="Waliczek A."/>
            <person name="Golyshina O.V."/>
            <person name="Ferrer M."/>
            <person name="Golyshin P.N."/>
        </authorList>
    </citation>
    <scope>NUCLEOTIDE SEQUENCE</scope>
</reference>
<reference evidence="2" key="2">
    <citation type="journal article" date="2010" name="Appl. Environ. Microbiol.">
        <title>Diversity of glycosyl hydrolases from cellulose-depleting communities enriched from casts of two earthworm species.</title>
        <authorList>
            <person name="Beloqui A."/>
            <person name="Nechitaylo T.Y."/>
            <person name="Lopez-Cortes N."/>
            <person name="Ghazi A."/>
            <person name="Guazzaroni M.E."/>
            <person name="Polaina J."/>
            <person name="Strittmatter A.W."/>
            <person name="Reva O."/>
            <person name="Waliczek A."/>
            <person name="Yakimov M.M."/>
            <person name="Golyshina O.V."/>
            <person name="Ferrer M."/>
            <person name="Golyshin P.N."/>
        </authorList>
    </citation>
    <scope>NUCLEOTIDE SEQUENCE</scope>
</reference>
<keyword evidence="1" id="KW-0812">Transmembrane</keyword>
<organism evidence="2">
    <name type="scientific">uncultured organism</name>
    <dbReference type="NCBI Taxonomy" id="155900"/>
    <lineage>
        <taxon>unclassified sequences</taxon>
        <taxon>environmental samples</taxon>
    </lineage>
</organism>
<dbReference type="AlphaFoldDB" id="D8VMU7"/>
<protein>
    <submittedName>
        <fullName evidence="2">Uncharacterized protein</fullName>
    </submittedName>
</protein>
<keyword evidence="1" id="KW-1133">Transmembrane helix</keyword>
<accession>D8VMU7</accession>
<evidence type="ECO:0000313" key="2">
    <source>
        <dbReference type="EMBL" id="ACY24731.1"/>
    </source>
</evidence>
<sequence>MLEPFQSQKIPMPKLSPHFAFLALAFWLLSNWAGAHGHFCFDGQEPPVSVHMDVMGGHLDHHADEVHQDADIDLAQSALAKLSKIDLGLVLLAALALALLILPTPIFTSAYRAFYPRVSLYWRPLLRAPPPTV</sequence>
<name>D8VMU7_9ZZZZ</name>
<dbReference type="EMBL" id="GQ996410">
    <property type="protein sequence ID" value="ACY24731.1"/>
    <property type="molecule type" value="Genomic_DNA"/>
</dbReference>
<feature type="transmembrane region" description="Helical" evidence="1">
    <location>
        <begin position="87"/>
        <end position="107"/>
    </location>
</feature>
<keyword evidence="1" id="KW-0472">Membrane</keyword>